<dbReference type="Pfam" id="PF00300">
    <property type="entry name" value="His_Phos_1"/>
    <property type="match status" value="1"/>
</dbReference>
<dbReference type="SUPFAM" id="SSF53254">
    <property type="entry name" value="Phosphoglycerate mutase-like"/>
    <property type="match status" value="1"/>
</dbReference>
<dbReference type="InterPro" id="IPR013078">
    <property type="entry name" value="His_Pase_superF_clade-1"/>
</dbReference>
<sequence length="292" mass="31473">MRIVLVRHGDAGSRDSALTAHGVLQTRRFAAYLAALPVRTGSSQTVAVTHIFSSDLQRAFSTASAVLEAQRKRNEGDDAGPTEVIKSANLRERDFRSGEGMRFGSASSSGGSGGRNAFADAETWDEMSVRAKRFIDENLDPLLAEAGEDKEDRRVIVVVAHGIILNVLLSMLLQRYTPSEHTRLLPSPAVGAGASDRKRLQLHVPWSNTGYLVINASLAGKTTVPKSDASKEDAEDTCAIQLRVTTVNCVDHLDGLKKTRGGIGSARFDPKQKTMDAFFGPSAKRQKRGGDA</sequence>
<dbReference type="InterPro" id="IPR051695">
    <property type="entry name" value="Phosphoglycerate_Mutase"/>
</dbReference>
<evidence type="ECO:0000313" key="3">
    <source>
        <dbReference type="Proteomes" id="UP001642482"/>
    </source>
</evidence>
<dbReference type="Gene3D" id="3.40.50.1240">
    <property type="entry name" value="Phosphoglycerate mutase-like"/>
    <property type="match status" value="1"/>
</dbReference>
<dbReference type="PANTHER" id="PTHR46517:SF1">
    <property type="entry name" value="FRUCTOSE-2,6-BISPHOSPHATASE TIGAR"/>
    <property type="match status" value="1"/>
</dbReference>
<dbReference type="EMBL" id="CAWUHD010000008">
    <property type="protein sequence ID" value="CAK7212069.1"/>
    <property type="molecule type" value="Genomic_DNA"/>
</dbReference>
<dbReference type="Proteomes" id="UP001642482">
    <property type="component" value="Unassembled WGS sequence"/>
</dbReference>
<evidence type="ECO:0008006" key="4">
    <source>
        <dbReference type="Google" id="ProtNLM"/>
    </source>
</evidence>
<accession>A0ABP0AY59</accession>
<organism evidence="2 3">
    <name type="scientific">Sporothrix eucalyptigena</name>
    <dbReference type="NCBI Taxonomy" id="1812306"/>
    <lineage>
        <taxon>Eukaryota</taxon>
        <taxon>Fungi</taxon>
        <taxon>Dikarya</taxon>
        <taxon>Ascomycota</taxon>
        <taxon>Pezizomycotina</taxon>
        <taxon>Sordariomycetes</taxon>
        <taxon>Sordariomycetidae</taxon>
        <taxon>Ophiostomatales</taxon>
        <taxon>Ophiostomataceae</taxon>
        <taxon>Sporothrix</taxon>
    </lineage>
</organism>
<dbReference type="InterPro" id="IPR029033">
    <property type="entry name" value="His_PPase_superfam"/>
</dbReference>
<keyword evidence="1" id="KW-0378">Hydrolase</keyword>
<dbReference type="CDD" id="cd07067">
    <property type="entry name" value="HP_PGM_like"/>
    <property type="match status" value="1"/>
</dbReference>
<evidence type="ECO:0000313" key="2">
    <source>
        <dbReference type="EMBL" id="CAK7212069.1"/>
    </source>
</evidence>
<comment type="caution">
    <text evidence="2">The sequence shown here is derived from an EMBL/GenBank/DDBJ whole genome shotgun (WGS) entry which is preliminary data.</text>
</comment>
<keyword evidence="3" id="KW-1185">Reference proteome</keyword>
<proteinExistence type="predicted"/>
<reference evidence="2 3" key="1">
    <citation type="submission" date="2024-01" db="EMBL/GenBank/DDBJ databases">
        <authorList>
            <person name="Allen C."/>
            <person name="Tagirdzhanova G."/>
        </authorList>
    </citation>
    <scope>NUCLEOTIDE SEQUENCE [LARGE SCALE GENOMIC DNA]</scope>
</reference>
<gene>
    <name evidence="2" type="ORF">SEUCBS140593_001385</name>
</gene>
<protein>
    <recommendedName>
        <fullName evidence="4">Phosphoglycerate mutase family protein</fullName>
    </recommendedName>
</protein>
<evidence type="ECO:0000256" key="1">
    <source>
        <dbReference type="ARBA" id="ARBA00022801"/>
    </source>
</evidence>
<name>A0ABP0AY59_9PEZI</name>
<dbReference type="SMART" id="SM00855">
    <property type="entry name" value="PGAM"/>
    <property type="match status" value="1"/>
</dbReference>
<dbReference type="PANTHER" id="PTHR46517">
    <property type="entry name" value="FRUCTOSE-2,6-BISPHOSPHATASE TIGAR"/>
    <property type="match status" value="1"/>
</dbReference>